<dbReference type="Pfam" id="PF05063">
    <property type="entry name" value="MT-A70"/>
    <property type="match status" value="1"/>
</dbReference>
<gene>
    <name evidence="7" type="ORF">PSACC_00093</name>
</gene>
<dbReference type="GO" id="GO:0036396">
    <property type="term" value="C:RNA N6-methyladenosine methyltransferase complex"/>
    <property type="evidence" value="ECO:0007669"/>
    <property type="project" value="TreeGrafter"/>
</dbReference>
<dbReference type="Gene3D" id="3.40.50.150">
    <property type="entry name" value="Vaccinia Virus protein VP39"/>
    <property type="match status" value="1"/>
</dbReference>
<evidence type="ECO:0000256" key="2">
    <source>
        <dbReference type="ARBA" id="ARBA00022603"/>
    </source>
</evidence>
<dbReference type="EMBL" id="MTSL01000008">
    <property type="protein sequence ID" value="PJF20092.1"/>
    <property type="molecule type" value="Genomic_DNA"/>
</dbReference>
<dbReference type="PROSITE" id="PS00092">
    <property type="entry name" value="N6_MTASE"/>
    <property type="match status" value="1"/>
</dbReference>
<keyword evidence="2" id="KW-0489">Methyltransferase</keyword>
<dbReference type="InterPro" id="IPR002052">
    <property type="entry name" value="DNA_methylase_N6_adenine_CS"/>
</dbReference>
<proteinExistence type="inferred from homology"/>
<dbReference type="AlphaFoldDB" id="A0A2H9TQS6"/>
<reference evidence="7 8" key="1">
    <citation type="submission" date="2016-10" db="EMBL/GenBank/DDBJ databases">
        <title>The genome of Paramicrosporidium saccamoebae is the missing link in understanding Cryptomycota and Microsporidia evolution.</title>
        <authorList>
            <person name="Quandt C.A."/>
            <person name="Beaudet D."/>
            <person name="Corsaro D."/>
            <person name="Michel R."/>
            <person name="Corradi N."/>
            <person name="James T."/>
        </authorList>
    </citation>
    <scope>NUCLEOTIDE SEQUENCE [LARGE SCALE GENOMIC DNA]</scope>
    <source>
        <strain evidence="7 8">KSL3</strain>
    </source>
</reference>
<dbReference type="PANTHER" id="PTHR12829:SF7">
    <property type="entry name" value="N6-ADENOSINE-METHYLTRANSFERASE CATALYTIC SUBUNIT"/>
    <property type="match status" value="1"/>
</dbReference>
<evidence type="ECO:0000256" key="6">
    <source>
        <dbReference type="PROSITE-ProRule" id="PRU00489"/>
    </source>
</evidence>
<evidence type="ECO:0000256" key="1">
    <source>
        <dbReference type="ARBA" id="ARBA00012160"/>
    </source>
</evidence>
<protein>
    <recommendedName>
        <fullName evidence="1">mRNA m(6)A methyltransferase</fullName>
        <ecNumber evidence="1">2.1.1.348</ecNumber>
    </recommendedName>
</protein>
<evidence type="ECO:0000256" key="4">
    <source>
        <dbReference type="ARBA" id="ARBA00022691"/>
    </source>
</evidence>
<dbReference type="OrthoDB" id="10262526at2759"/>
<sequence>MQCACKECLAPPPPDSKAISADVRTLDFAGLGSFDVVVMDPPWQLAGQQPTRGVALSYSQMSDREILALPIEGLSKNGLLFLWTINIKLPMALQMLRKWGYTYAQEVIWVKRTVNRRLAKCHGYYLQHAKETCLVGIKGKGDEWRMGIASDVIYTERREQSKKPKELYDMIEQLVPNGAYLEIFGRRHNLRNKWTTIGNEI</sequence>
<dbReference type="Proteomes" id="UP000240830">
    <property type="component" value="Unassembled WGS sequence"/>
</dbReference>
<keyword evidence="4" id="KW-0949">S-adenosyl-L-methionine</keyword>
<dbReference type="STRING" id="1246581.A0A2H9TQS6"/>
<dbReference type="GO" id="GO:0005634">
    <property type="term" value="C:nucleus"/>
    <property type="evidence" value="ECO:0007669"/>
    <property type="project" value="TreeGrafter"/>
</dbReference>
<comment type="similarity">
    <text evidence="6">Belongs to the MT-A70-like family.</text>
</comment>
<dbReference type="GO" id="GO:0003676">
    <property type="term" value="F:nucleic acid binding"/>
    <property type="evidence" value="ECO:0007669"/>
    <property type="project" value="InterPro"/>
</dbReference>
<dbReference type="GO" id="GO:0032259">
    <property type="term" value="P:methylation"/>
    <property type="evidence" value="ECO:0007669"/>
    <property type="project" value="UniProtKB-KW"/>
</dbReference>
<organism evidence="7 8">
    <name type="scientific">Paramicrosporidium saccamoebae</name>
    <dbReference type="NCBI Taxonomy" id="1246581"/>
    <lineage>
        <taxon>Eukaryota</taxon>
        <taxon>Fungi</taxon>
        <taxon>Fungi incertae sedis</taxon>
        <taxon>Cryptomycota</taxon>
        <taxon>Cryptomycota incertae sedis</taxon>
        <taxon>Paramicrosporidium</taxon>
    </lineage>
</organism>
<evidence type="ECO:0000256" key="3">
    <source>
        <dbReference type="ARBA" id="ARBA00022679"/>
    </source>
</evidence>
<evidence type="ECO:0000313" key="8">
    <source>
        <dbReference type="Proteomes" id="UP000240830"/>
    </source>
</evidence>
<name>A0A2H9TQS6_9FUNG</name>
<keyword evidence="3" id="KW-0808">Transferase</keyword>
<dbReference type="PROSITE" id="PS51143">
    <property type="entry name" value="MT_A70"/>
    <property type="match status" value="1"/>
</dbReference>
<evidence type="ECO:0000313" key="7">
    <source>
        <dbReference type="EMBL" id="PJF20092.1"/>
    </source>
</evidence>
<comment type="caution">
    <text evidence="7">The sequence shown here is derived from an EMBL/GenBank/DDBJ whole genome shotgun (WGS) entry which is preliminary data.</text>
</comment>
<accession>A0A2H9TQS6</accession>
<evidence type="ECO:0000256" key="5">
    <source>
        <dbReference type="ARBA" id="ARBA00048957"/>
    </source>
</evidence>
<dbReference type="PANTHER" id="PTHR12829">
    <property type="entry name" value="N6-ADENOSINE-METHYLTRANSFERASE"/>
    <property type="match status" value="1"/>
</dbReference>
<dbReference type="SUPFAM" id="SSF53335">
    <property type="entry name" value="S-adenosyl-L-methionine-dependent methyltransferases"/>
    <property type="match status" value="1"/>
</dbReference>
<comment type="catalytic activity">
    <reaction evidence="5">
        <text>an adenosine in mRNA + S-adenosyl-L-methionine = an N(6)-methyladenosine in mRNA + S-adenosyl-L-homocysteine + H(+)</text>
        <dbReference type="Rhea" id="RHEA:55584"/>
        <dbReference type="Rhea" id="RHEA-COMP:12414"/>
        <dbReference type="Rhea" id="RHEA-COMP:12417"/>
        <dbReference type="ChEBI" id="CHEBI:15378"/>
        <dbReference type="ChEBI" id="CHEBI:57856"/>
        <dbReference type="ChEBI" id="CHEBI:59789"/>
        <dbReference type="ChEBI" id="CHEBI:74411"/>
        <dbReference type="ChEBI" id="CHEBI:74449"/>
        <dbReference type="EC" id="2.1.1.348"/>
    </reaction>
</comment>
<dbReference type="GO" id="GO:0001734">
    <property type="term" value="F:mRNA m(6)A methyltransferase activity"/>
    <property type="evidence" value="ECO:0007669"/>
    <property type="project" value="UniProtKB-EC"/>
</dbReference>
<dbReference type="InterPro" id="IPR029063">
    <property type="entry name" value="SAM-dependent_MTases_sf"/>
</dbReference>
<dbReference type="EC" id="2.1.1.348" evidence="1"/>
<keyword evidence="8" id="KW-1185">Reference proteome</keyword>
<dbReference type="InterPro" id="IPR007757">
    <property type="entry name" value="MT-A70-like"/>
</dbReference>